<dbReference type="SUPFAM" id="SSF51735">
    <property type="entry name" value="NAD(P)-binding Rossmann-fold domains"/>
    <property type="match status" value="1"/>
</dbReference>
<dbReference type="PANTHER" id="PTHR44196">
    <property type="entry name" value="DEHYDROGENASE/REDUCTASE SDR FAMILY MEMBER 7B"/>
    <property type="match status" value="1"/>
</dbReference>
<dbReference type="EMBL" id="CP010537">
    <property type="protein sequence ID" value="AJG23345.1"/>
    <property type="molecule type" value="Genomic_DNA"/>
</dbReference>
<accession>A0A0C4YL99</accession>
<dbReference type="KEGG" id="cbw:RR42_s1757"/>
<dbReference type="Pfam" id="PF00106">
    <property type="entry name" value="adh_short"/>
    <property type="match status" value="1"/>
</dbReference>
<dbReference type="GO" id="GO:0016020">
    <property type="term" value="C:membrane"/>
    <property type="evidence" value="ECO:0007669"/>
    <property type="project" value="TreeGrafter"/>
</dbReference>
<dbReference type="Gene3D" id="3.40.50.720">
    <property type="entry name" value="NAD(P)-binding Rossmann-like Domain"/>
    <property type="match status" value="1"/>
</dbReference>
<dbReference type="STRING" id="68895.RR42_s1757"/>
<evidence type="ECO:0000313" key="4">
    <source>
        <dbReference type="Proteomes" id="UP000031843"/>
    </source>
</evidence>
<dbReference type="OrthoDB" id="9797538at2"/>
<dbReference type="AlphaFoldDB" id="A0A0C4YL99"/>
<gene>
    <name evidence="3" type="ORF">RR42_s1757</name>
</gene>
<dbReference type="GO" id="GO:0016491">
    <property type="term" value="F:oxidoreductase activity"/>
    <property type="evidence" value="ECO:0007669"/>
    <property type="project" value="UniProtKB-KW"/>
</dbReference>
<dbReference type="PRINTS" id="PR00081">
    <property type="entry name" value="GDHRDH"/>
</dbReference>
<dbReference type="Proteomes" id="UP000031843">
    <property type="component" value="Chromosome secondary"/>
</dbReference>
<dbReference type="EC" id="1.1.1.-" evidence="3"/>
<keyword evidence="4" id="KW-1185">Reference proteome</keyword>
<comment type="similarity">
    <text evidence="1">Belongs to the short-chain dehydrogenases/reductases (SDR) family.</text>
</comment>
<evidence type="ECO:0000256" key="2">
    <source>
        <dbReference type="ARBA" id="ARBA00023002"/>
    </source>
</evidence>
<dbReference type="InterPro" id="IPR002347">
    <property type="entry name" value="SDR_fam"/>
</dbReference>
<evidence type="ECO:0000313" key="3">
    <source>
        <dbReference type="EMBL" id="AJG23345.1"/>
    </source>
</evidence>
<reference evidence="3 4" key="1">
    <citation type="journal article" date="2015" name="Genome Announc.">
        <title>Complete Genome Sequence of Cupriavidus basilensis 4G11, Isolated from the Oak Ridge Field Research Center Site.</title>
        <authorList>
            <person name="Ray J."/>
            <person name="Waters R.J."/>
            <person name="Skerker J.M."/>
            <person name="Kuehl J.V."/>
            <person name="Price M.N."/>
            <person name="Huang J."/>
            <person name="Chakraborty R."/>
            <person name="Arkin A.P."/>
            <person name="Deutschbauer A."/>
        </authorList>
    </citation>
    <scope>NUCLEOTIDE SEQUENCE [LARGE SCALE GENOMIC DNA]</scope>
    <source>
        <strain evidence="3">4G11</strain>
    </source>
</reference>
<sequence>MARTALNPRWTDWHEKRVWLVGASSGIGAALARALLARGAWVAMSARRAEALKAVAGDHATALLLPMDATDPHAWRLAHDTLREAWEGVDLVVFCAADYRALRPWELEAESVRHTIETNLNSVYYGLQATLTDMLARGSGSLVLVASVAGYMGLPNATVYGPTKAALINLAELLYAELRPRGLGVYLVNPGFVKTRLTANNAFPMPALLTPEAAAEAILQGLARGRFEIDFPRRFTRLLKLASLLPYRLRLAALQRVMDAP</sequence>
<dbReference type="RefSeq" id="WP_043355108.1">
    <property type="nucleotide sequence ID" value="NZ_CP010537.1"/>
</dbReference>
<protein>
    <submittedName>
        <fullName evidence="3">Oxidoreductase, short-chain dehydrogenase/reductase family</fullName>
        <ecNumber evidence="3">1.1.1.-</ecNumber>
    </submittedName>
</protein>
<proteinExistence type="inferred from homology"/>
<dbReference type="InterPro" id="IPR036291">
    <property type="entry name" value="NAD(P)-bd_dom_sf"/>
</dbReference>
<dbReference type="PANTHER" id="PTHR44196:SF1">
    <property type="entry name" value="DEHYDROGENASE_REDUCTASE SDR FAMILY MEMBER 7B"/>
    <property type="match status" value="1"/>
</dbReference>
<keyword evidence="2 3" id="KW-0560">Oxidoreductase</keyword>
<organism evidence="3 4">
    <name type="scientific">Cupriavidus basilensis</name>
    <dbReference type="NCBI Taxonomy" id="68895"/>
    <lineage>
        <taxon>Bacteria</taxon>
        <taxon>Pseudomonadati</taxon>
        <taxon>Pseudomonadota</taxon>
        <taxon>Betaproteobacteria</taxon>
        <taxon>Burkholderiales</taxon>
        <taxon>Burkholderiaceae</taxon>
        <taxon>Cupriavidus</taxon>
    </lineage>
</organism>
<evidence type="ECO:0000256" key="1">
    <source>
        <dbReference type="ARBA" id="ARBA00006484"/>
    </source>
</evidence>
<name>A0A0C4YL99_9BURK</name>